<organism evidence="2">
    <name type="scientific">viral metagenome</name>
    <dbReference type="NCBI Taxonomy" id="1070528"/>
    <lineage>
        <taxon>unclassified sequences</taxon>
        <taxon>metagenomes</taxon>
        <taxon>organismal metagenomes</taxon>
    </lineage>
</organism>
<accession>A0A6C0LKP7</accession>
<reference evidence="2" key="1">
    <citation type="journal article" date="2020" name="Nature">
        <title>Giant virus diversity and host interactions through global metagenomics.</title>
        <authorList>
            <person name="Schulz F."/>
            <person name="Roux S."/>
            <person name="Paez-Espino D."/>
            <person name="Jungbluth S."/>
            <person name="Walsh D.A."/>
            <person name="Denef V.J."/>
            <person name="McMahon K.D."/>
            <person name="Konstantinidis K.T."/>
            <person name="Eloe-Fadrosh E.A."/>
            <person name="Kyrpides N.C."/>
            <person name="Woyke T."/>
        </authorList>
    </citation>
    <scope>NUCLEOTIDE SEQUENCE</scope>
    <source>
        <strain evidence="2">GVMAG-M-3300027833-11</strain>
    </source>
</reference>
<sequence>MPGPSFYQKRVSNFRPSNRGGAGAGRLIFTGGSTSDIENHYVVGTTVGAQSIAVRRALLRRANNTALGTPCGNCLS</sequence>
<evidence type="ECO:0000313" key="2">
    <source>
        <dbReference type="EMBL" id="QHU30114.1"/>
    </source>
</evidence>
<proteinExistence type="predicted"/>
<name>A0A6C0LKP7_9ZZZZ</name>
<dbReference type="EMBL" id="MN740503">
    <property type="protein sequence ID" value="QHU30114.1"/>
    <property type="molecule type" value="Genomic_DNA"/>
</dbReference>
<protein>
    <submittedName>
        <fullName evidence="2">Uncharacterized protein</fullName>
    </submittedName>
</protein>
<feature type="region of interest" description="Disordered" evidence="1">
    <location>
        <begin position="1"/>
        <end position="21"/>
    </location>
</feature>
<dbReference type="AlphaFoldDB" id="A0A6C0LKP7"/>
<evidence type="ECO:0000256" key="1">
    <source>
        <dbReference type="SAM" id="MobiDB-lite"/>
    </source>
</evidence>